<gene>
    <name evidence="1" type="ORF">E7747_16345</name>
</gene>
<dbReference type="Proteomes" id="UP000297149">
    <property type="component" value="Plasmid ph5-3"/>
</dbReference>
<sequence>MTSEELSNNPRLSSRANVGEKLLADLTTSEELFQSTNSARESKVFPDLAVVYGLMARVYMWDENYPKQQPNMPAKAISTGTGYAPLTPKRMF</sequence>
<dbReference type="EMBL" id="CP039399">
    <property type="protein sequence ID" value="QCD43814.1"/>
    <property type="molecule type" value="Genomic_DNA"/>
</dbReference>
<dbReference type="KEGG" id="ddb:E7747_16345"/>
<name>A0A4P7W6T3_9BACT</name>
<organism evidence="1 2">
    <name type="scientific">Duncaniella dubosii</name>
    <dbReference type="NCBI Taxonomy" id="2518971"/>
    <lineage>
        <taxon>Bacteria</taxon>
        <taxon>Pseudomonadati</taxon>
        <taxon>Bacteroidota</taxon>
        <taxon>Bacteroidia</taxon>
        <taxon>Bacteroidales</taxon>
        <taxon>Muribaculaceae</taxon>
        <taxon>Duncaniella</taxon>
    </lineage>
</organism>
<evidence type="ECO:0000313" key="2">
    <source>
        <dbReference type="Proteomes" id="UP000297149"/>
    </source>
</evidence>
<evidence type="ECO:0000313" key="1">
    <source>
        <dbReference type="EMBL" id="QCD43814.1"/>
    </source>
</evidence>
<reference evidence="2" key="1">
    <citation type="submission" date="2019-02" db="EMBL/GenBank/DDBJ databases">
        <title>Isolation and identification of novel species under the genus Muribaculum.</title>
        <authorList>
            <person name="Miyake S."/>
            <person name="Ding Y."/>
            <person name="Low A."/>
            <person name="Soh M."/>
            <person name="Seedorf H."/>
        </authorList>
    </citation>
    <scope>NUCLEOTIDE SEQUENCE [LARGE SCALE GENOMIC DNA]</scope>
    <source>
        <strain evidence="2">H5</strain>
        <plasmid evidence="2">ph5-3</plasmid>
    </source>
</reference>
<dbReference type="AlphaFoldDB" id="A0A4P7W6T3"/>
<dbReference type="SUPFAM" id="SSF48452">
    <property type="entry name" value="TPR-like"/>
    <property type="match status" value="1"/>
</dbReference>
<proteinExistence type="predicted"/>
<keyword evidence="1" id="KW-0614">Plasmid</keyword>
<dbReference type="InterPro" id="IPR011990">
    <property type="entry name" value="TPR-like_helical_dom_sf"/>
</dbReference>
<keyword evidence="2" id="KW-1185">Reference proteome</keyword>
<geneLocation type="plasmid" evidence="2">
    <name>ph5-3</name>
</geneLocation>
<protein>
    <submittedName>
        <fullName evidence="1">Uncharacterized protein</fullName>
    </submittedName>
</protein>
<accession>A0A4P7W6T3</accession>
<dbReference type="Gene3D" id="1.25.40.390">
    <property type="match status" value="1"/>
</dbReference>